<gene>
    <name evidence="1" type="ORF">LCGC14_2433120</name>
</gene>
<proteinExistence type="predicted"/>
<organism evidence="1">
    <name type="scientific">marine sediment metagenome</name>
    <dbReference type="NCBI Taxonomy" id="412755"/>
    <lineage>
        <taxon>unclassified sequences</taxon>
        <taxon>metagenomes</taxon>
        <taxon>ecological metagenomes</taxon>
    </lineage>
</organism>
<accession>A0A0F9DY87</accession>
<comment type="caution">
    <text evidence="1">The sequence shown here is derived from an EMBL/GenBank/DDBJ whole genome shotgun (WGS) entry which is preliminary data.</text>
</comment>
<sequence>MASGDIIITSSFIAARGFQGDPKIITGTVQLDGGNPTPITLAGEVTAITSAVVSIEGSGAPGDDPVLVTSAVSGTTVNVYAWLTNGTDPTMSASSDSSRLVNFIAIGPSV</sequence>
<name>A0A0F9DY87_9ZZZZ</name>
<dbReference type="AlphaFoldDB" id="A0A0F9DY87"/>
<reference evidence="1" key="1">
    <citation type="journal article" date="2015" name="Nature">
        <title>Complex archaea that bridge the gap between prokaryotes and eukaryotes.</title>
        <authorList>
            <person name="Spang A."/>
            <person name="Saw J.H."/>
            <person name="Jorgensen S.L."/>
            <person name="Zaremba-Niedzwiedzka K."/>
            <person name="Martijn J."/>
            <person name="Lind A.E."/>
            <person name="van Eijk R."/>
            <person name="Schleper C."/>
            <person name="Guy L."/>
            <person name="Ettema T.J."/>
        </authorList>
    </citation>
    <scope>NUCLEOTIDE SEQUENCE</scope>
</reference>
<evidence type="ECO:0000313" key="1">
    <source>
        <dbReference type="EMBL" id="KKL22671.1"/>
    </source>
</evidence>
<dbReference type="EMBL" id="LAZR01037263">
    <property type="protein sequence ID" value="KKL22671.1"/>
    <property type="molecule type" value="Genomic_DNA"/>
</dbReference>
<protein>
    <submittedName>
        <fullName evidence="1">Uncharacterized protein</fullName>
    </submittedName>
</protein>